<protein>
    <submittedName>
        <fullName evidence="1">Uncharacterized protein</fullName>
    </submittedName>
</protein>
<dbReference type="AlphaFoldDB" id="A0AAV5TY18"/>
<proteinExistence type="predicted"/>
<organism evidence="1 2">
    <name type="scientific">Pristionchus entomophagus</name>
    <dbReference type="NCBI Taxonomy" id="358040"/>
    <lineage>
        <taxon>Eukaryota</taxon>
        <taxon>Metazoa</taxon>
        <taxon>Ecdysozoa</taxon>
        <taxon>Nematoda</taxon>
        <taxon>Chromadorea</taxon>
        <taxon>Rhabditida</taxon>
        <taxon>Rhabditina</taxon>
        <taxon>Diplogasteromorpha</taxon>
        <taxon>Diplogasteroidea</taxon>
        <taxon>Neodiplogasteridae</taxon>
        <taxon>Pristionchus</taxon>
    </lineage>
</organism>
<comment type="caution">
    <text evidence="1">The sequence shown here is derived from an EMBL/GenBank/DDBJ whole genome shotgun (WGS) entry which is preliminary data.</text>
</comment>
<keyword evidence="2" id="KW-1185">Reference proteome</keyword>
<feature type="non-terminal residue" evidence="1">
    <location>
        <position position="116"/>
    </location>
</feature>
<sequence>MQRVLGPLLSRIEQKIGDIAQKLQQLVQRTTGRSFEILISKGNLVTASHQMSHNSHCRVRLGNFYTMVYETPVQYDIRNVEIEKILSNIDFGEPLGGSGYEGQSPFDRFHEIITHL</sequence>
<gene>
    <name evidence="1" type="ORF">PENTCL1PPCAC_21148</name>
</gene>
<evidence type="ECO:0000313" key="2">
    <source>
        <dbReference type="Proteomes" id="UP001432027"/>
    </source>
</evidence>
<dbReference type="Proteomes" id="UP001432027">
    <property type="component" value="Unassembled WGS sequence"/>
</dbReference>
<accession>A0AAV5TY18</accession>
<name>A0AAV5TY18_9BILA</name>
<reference evidence="1" key="1">
    <citation type="submission" date="2023-10" db="EMBL/GenBank/DDBJ databases">
        <title>Genome assembly of Pristionchus species.</title>
        <authorList>
            <person name="Yoshida K."/>
            <person name="Sommer R.J."/>
        </authorList>
    </citation>
    <scope>NUCLEOTIDE SEQUENCE</scope>
    <source>
        <strain evidence="1">RS0144</strain>
    </source>
</reference>
<dbReference type="EMBL" id="BTSX01000005">
    <property type="protein sequence ID" value="GMS98973.1"/>
    <property type="molecule type" value="Genomic_DNA"/>
</dbReference>
<evidence type="ECO:0000313" key="1">
    <source>
        <dbReference type="EMBL" id="GMS98973.1"/>
    </source>
</evidence>